<sequence>MSFFRRPLHYVFKIADRKATMDFYMKILGMRVLRHEEFEEGCKAACNGRYDGRWSKTMIGYGSEDSHFVLELTYNYGIPKYRRGNEFHGIVIQGEDIVERAKAAQYPVDEDDHGQTFLEAPGGYRFYIRCAPSEGDPVKQVIYNSSCIEQTERFWRNVLDQPVEKGENSIEVSTCLEGFTLKFQKLPSSLDRGEAFGRIAFSCPKQSIPEIESAVKAAGLGSIITPLISLDTPGKATVQVVIVGDPDGHEICFVGDEAYRELSQADPGSEQVLWKKVEEFEGWKSSGTRF</sequence>
<feature type="domain" description="VOC" evidence="3">
    <location>
        <begin position="6"/>
        <end position="131"/>
    </location>
</feature>
<dbReference type="InterPro" id="IPR037523">
    <property type="entry name" value="VOC_core"/>
</dbReference>
<name>A0AAJ6VVG6_9ACAR</name>
<dbReference type="InterPro" id="IPR029068">
    <property type="entry name" value="Glyas_Bleomycin-R_OHBP_Dase"/>
</dbReference>
<dbReference type="Gene3D" id="3.10.180.10">
    <property type="entry name" value="2,3-Dihydroxybiphenyl 1,2-Dioxygenase, domain 1"/>
    <property type="match status" value="2"/>
</dbReference>
<dbReference type="CDD" id="cd16357">
    <property type="entry name" value="GLOD4_C"/>
    <property type="match status" value="1"/>
</dbReference>
<keyword evidence="2" id="KW-0677">Repeat</keyword>
<dbReference type="RefSeq" id="XP_003737803.1">
    <property type="nucleotide sequence ID" value="XM_003737755.2"/>
</dbReference>
<reference evidence="5" key="1">
    <citation type="submission" date="2025-08" db="UniProtKB">
        <authorList>
            <consortium name="RefSeq"/>
        </authorList>
    </citation>
    <scope>IDENTIFICATION</scope>
</reference>
<dbReference type="InterPro" id="IPR004360">
    <property type="entry name" value="Glyas_Fos-R_dOase_dom"/>
</dbReference>
<dbReference type="PANTHER" id="PTHR46466">
    <property type="entry name" value="GLYOXALASE DOMAIN-CONTAINING PROTEIN 4"/>
    <property type="match status" value="1"/>
</dbReference>
<dbReference type="PROSITE" id="PS51819">
    <property type="entry name" value="VOC"/>
    <property type="match status" value="2"/>
</dbReference>
<dbReference type="Pfam" id="PF21701">
    <property type="entry name" value="GLOD4_C"/>
    <property type="match status" value="1"/>
</dbReference>
<dbReference type="Proteomes" id="UP000694867">
    <property type="component" value="Unplaced"/>
</dbReference>
<protein>
    <submittedName>
        <fullName evidence="5">Glyoxalase domain-containing protein 4</fullName>
    </submittedName>
</protein>
<keyword evidence="4" id="KW-1185">Reference proteome</keyword>
<dbReference type="AlphaFoldDB" id="A0AAJ6VVG6"/>
<evidence type="ECO:0000313" key="4">
    <source>
        <dbReference type="Proteomes" id="UP000694867"/>
    </source>
</evidence>
<dbReference type="Pfam" id="PF00903">
    <property type="entry name" value="Glyoxalase"/>
    <property type="match status" value="1"/>
</dbReference>
<evidence type="ECO:0000256" key="2">
    <source>
        <dbReference type="ARBA" id="ARBA00022737"/>
    </source>
</evidence>
<feature type="domain" description="VOC" evidence="3">
    <location>
        <begin position="137"/>
        <end position="256"/>
    </location>
</feature>
<dbReference type="SUPFAM" id="SSF54593">
    <property type="entry name" value="Glyoxalase/Bleomycin resistance protein/Dihydroxybiphenyl dioxygenase"/>
    <property type="match status" value="2"/>
</dbReference>
<evidence type="ECO:0000259" key="3">
    <source>
        <dbReference type="PROSITE" id="PS51819"/>
    </source>
</evidence>
<organism evidence="4 5">
    <name type="scientific">Galendromus occidentalis</name>
    <name type="common">western predatory mite</name>
    <dbReference type="NCBI Taxonomy" id="34638"/>
    <lineage>
        <taxon>Eukaryota</taxon>
        <taxon>Metazoa</taxon>
        <taxon>Ecdysozoa</taxon>
        <taxon>Arthropoda</taxon>
        <taxon>Chelicerata</taxon>
        <taxon>Arachnida</taxon>
        <taxon>Acari</taxon>
        <taxon>Parasitiformes</taxon>
        <taxon>Mesostigmata</taxon>
        <taxon>Gamasina</taxon>
        <taxon>Phytoseioidea</taxon>
        <taxon>Phytoseiidae</taxon>
        <taxon>Typhlodrominae</taxon>
        <taxon>Galendromus</taxon>
    </lineage>
</organism>
<dbReference type="GeneID" id="100900857"/>
<evidence type="ECO:0000313" key="5">
    <source>
        <dbReference type="RefSeq" id="XP_003737803.1"/>
    </source>
</evidence>
<dbReference type="PANTHER" id="PTHR46466:SF1">
    <property type="entry name" value="GLYOXALASE DOMAIN-CONTAINING PROTEIN 4"/>
    <property type="match status" value="1"/>
</dbReference>
<dbReference type="InterPro" id="IPR043194">
    <property type="entry name" value="GLOD4_C"/>
</dbReference>
<accession>A0AAJ6VVG6</accession>
<proteinExistence type="inferred from homology"/>
<comment type="similarity">
    <text evidence="1">Belongs to the glyoxalase I family.</text>
</comment>
<dbReference type="InterPro" id="IPR043193">
    <property type="entry name" value="GLOD4"/>
</dbReference>
<gene>
    <name evidence="5" type="primary">LOC100900857</name>
</gene>
<evidence type="ECO:0000256" key="1">
    <source>
        <dbReference type="ARBA" id="ARBA00010363"/>
    </source>
</evidence>
<dbReference type="KEGG" id="goe:100900857"/>